<dbReference type="InterPro" id="IPR000257">
    <property type="entry name" value="Uroporphyrinogen_deCOase"/>
</dbReference>
<dbReference type="Pfam" id="PF01208">
    <property type="entry name" value="URO-D"/>
    <property type="match status" value="1"/>
</dbReference>
<reference evidence="2" key="1">
    <citation type="submission" date="2020-08" db="EMBL/GenBank/DDBJ databases">
        <authorList>
            <person name="Cejkova D."/>
            <person name="Kubasova T."/>
            <person name="Jahodarova E."/>
            <person name="Rychlik I."/>
        </authorList>
    </citation>
    <scope>NUCLEOTIDE SEQUENCE</scope>
    <source>
        <strain evidence="2">An559</strain>
    </source>
</reference>
<keyword evidence="3" id="KW-1185">Reference proteome</keyword>
<name>A0A938X5X2_9FIRM</name>
<dbReference type="Proteomes" id="UP000774750">
    <property type="component" value="Unassembled WGS sequence"/>
</dbReference>
<gene>
    <name evidence="2" type="ORF">H6A12_04820</name>
</gene>
<dbReference type="InterPro" id="IPR052024">
    <property type="entry name" value="Methanogen_methyltrans"/>
</dbReference>
<evidence type="ECO:0000313" key="2">
    <source>
        <dbReference type="EMBL" id="MBM6920478.1"/>
    </source>
</evidence>
<dbReference type="Gene3D" id="3.20.20.210">
    <property type="match status" value="1"/>
</dbReference>
<comment type="caution">
    <text evidence="2">The sequence shown here is derived from an EMBL/GenBank/DDBJ whole genome shotgun (WGS) entry which is preliminary data.</text>
</comment>
<dbReference type="GO" id="GO:0004853">
    <property type="term" value="F:uroporphyrinogen decarboxylase activity"/>
    <property type="evidence" value="ECO:0007669"/>
    <property type="project" value="InterPro"/>
</dbReference>
<feature type="domain" description="Uroporphyrinogen decarboxylase (URO-D)" evidence="1">
    <location>
        <begin position="172"/>
        <end position="358"/>
    </location>
</feature>
<reference evidence="2" key="2">
    <citation type="journal article" date="2021" name="Sci. Rep.">
        <title>The distribution of antibiotic resistance genes in chicken gut microbiota commensals.</title>
        <authorList>
            <person name="Juricova H."/>
            <person name="Matiasovicova J."/>
            <person name="Kubasova T."/>
            <person name="Cejkova D."/>
            <person name="Rychlik I."/>
        </authorList>
    </citation>
    <scope>NUCLEOTIDE SEQUENCE</scope>
    <source>
        <strain evidence="2">An559</strain>
    </source>
</reference>
<dbReference type="InterPro" id="IPR038071">
    <property type="entry name" value="UROD/MetE-like_sf"/>
</dbReference>
<dbReference type="AlphaFoldDB" id="A0A938X5X2"/>
<evidence type="ECO:0000313" key="3">
    <source>
        <dbReference type="Proteomes" id="UP000774750"/>
    </source>
</evidence>
<protein>
    <recommendedName>
        <fullName evidence="1">Uroporphyrinogen decarboxylase (URO-D) domain-containing protein</fullName>
    </recommendedName>
</protein>
<sequence length="363" mass="40559">MCEMTPKQRLLASIRGQEVDHVPFSPFLVYYFDFLPNDVREKGELSYLQQMGADPLLRGGVCAYEIRQNHCTVSVRTEGNKRYETITTPKGNLYSEYTYVSQANTWFLTRHPIADASQIPAAIAYFEDLQVIEKIKEANEQVERLGEDGLQLALVGTHMKSAYQYLLENFVGTENLIYLTMDEPELLDELLAVMQKKNLETVQITAKSNVSACISWEDSSTTNVNPALYQTYIAPEITRWCTMLNEAGKPYVQHACGHIKHLLSPMAAQGVSAIESISPAPTGNVTMAEAFEELPAQVSLIGGIEPTQILNDSVSSLLEYADMLLSIRKNRGFILANSDSCPPGVDYEKFVALANFLKQRTVH</sequence>
<evidence type="ECO:0000259" key="1">
    <source>
        <dbReference type="Pfam" id="PF01208"/>
    </source>
</evidence>
<dbReference type="SUPFAM" id="SSF51726">
    <property type="entry name" value="UROD/MetE-like"/>
    <property type="match status" value="1"/>
</dbReference>
<dbReference type="PANTHER" id="PTHR47099">
    <property type="entry name" value="METHYLCOBAMIDE:COM METHYLTRANSFERASE MTBA"/>
    <property type="match status" value="1"/>
</dbReference>
<accession>A0A938X5X2</accession>
<dbReference type="GO" id="GO:0006779">
    <property type="term" value="P:porphyrin-containing compound biosynthetic process"/>
    <property type="evidence" value="ECO:0007669"/>
    <property type="project" value="InterPro"/>
</dbReference>
<dbReference type="RefSeq" id="WP_204445398.1">
    <property type="nucleotide sequence ID" value="NZ_JACJKY010000006.1"/>
</dbReference>
<proteinExistence type="predicted"/>
<dbReference type="EMBL" id="JACJKY010000006">
    <property type="protein sequence ID" value="MBM6920478.1"/>
    <property type="molecule type" value="Genomic_DNA"/>
</dbReference>
<dbReference type="PANTHER" id="PTHR47099:SF1">
    <property type="entry name" value="METHYLCOBAMIDE:COM METHYLTRANSFERASE MTBA"/>
    <property type="match status" value="1"/>
</dbReference>
<organism evidence="2 3">
    <name type="scientific">Merdimmobilis hominis</name>
    <dbReference type="NCBI Taxonomy" id="2897707"/>
    <lineage>
        <taxon>Bacteria</taxon>
        <taxon>Bacillati</taxon>
        <taxon>Bacillota</taxon>
        <taxon>Clostridia</taxon>
        <taxon>Eubacteriales</taxon>
        <taxon>Oscillospiraceae</taxon>
        <taxon>Merdimmobilis</taxon>
    </lineage>
</organism>